<dbReference type="PANTHER" id="PTHR34187:SF2">
    <property type="entry name" value="DUF202 DOMAIN-CONTAINING PROTEIN"/>
    <property type="match status" value="1"/>
</dbReference>
<reference evidence="9" key="1">
    <citation type="submission" date="2014-04" db="EMBL/GenBank/DDBJ databases">
        <title>Evolutionary Origins and Diversification of the Mycorrhizal Mutualists.</title>
        <authorList>
            <consortium name="DOE Joint Genome Institute"/>
            <consortium name="Mycorrhizal Genomics Consortium"/>
            <person name="Kohler A."/>
            <person name="Kuo A."/>
            <person name="Nagy L.G."/>
            <person name="Floudas D."/>
            <person name="Copeland A."/>
            <person name="Barry K.W."/>
            <person name="Cichocki N."/>
            <person name="Veneault-Fourrey C."/>
            <person name="LaButti K."/>
            <person name="Lindquist E.A."/>
            <person name="Lipzen A."/>
            <person name="Lundell T."/>
            <person name="Morin E."/>
            <person name="Murat C."/>
            <person name="Riley R."/>
            <person name="Ohm R."/>
            <person name="Sun H."/>
            <person name="Tunlid A."/>
            <person name="Henrissat B."/>
            <person name="Grigoriev I.V."/>
            <person name="Hibbett D.S."/>
            <person name="Martin F."/>
        </authorList>
    </citation>
    <scope>NUCLEOTIDE SEQUENCE [LARGE SCALE GENOMIC DNA]</scope>
    <source>
        <strain evidence="9">FD-334 SS-4</strain>
    </source>
</reference>
<feature type="domain" description="DUF202" evidence="7">
    <location>
        <begin position="71"/>
        <end position="138"/>
    </location>
</feature>
<proteinExistence type="predicted"/>
<evidence type="ECO:0000256" key="3">
    <source>
        <dbReference type="ARBA" id="ARBA00022692"/>
    </source>
</evidence>
<evidence type="ECO:0000313" key="9">
    <source>
        <dbReference type="Proteomes" id="UP000054270"/>
    </source>
</evidence>
<dbReference type="PANTHER" id="PTHR34187">
    <property type="entry name" value="FGR18P"/>
    <property type="match status" value="1"/>
</dbReference>
<evidence type="ECO:0000256" key="1">
    <source>
        <dbReference type="ARBA" id="ARBA00004651"/>
    </source>
</evidence>
<sequence>MTTYYDSRNFVENFGVDPSKSSGSQQVRPRFDGNARSTWVYNAGKPNDHHHESKNINGVELTLVNIGSVARDHLALERTYLAYVRTSLGIASAGVALMQFLRLGADTRSFAAPIGALVLLAGLLVLCFGTRRFFIVQRTLVSGHFPPSIFEIVFTSVALGSLVVGIFGAIIAAQLR</sequence>
<dbReference type="InterPro" id="IPR003807">
    <property type="entry name" value="DUF202"/>
</dbReference>
<comment type="subcellular location">
    <subcellularLocation>
        <location evidence="1">Cell membrane</location>
        <topology evidence="1">Multi-pass membrane protein</topology>
    </subcellularLocation>
</comment>
<dbReference type="AlphaFoldDB" id="A0A0D2PUY6"/>
<dbReference type="Pfam" id="PF02656">
    <property type="entry name" value="DUF202"/>
    <property type="match status" value="1"/>
</dbReference>
<keyword evidence="4 6" id="KW-1133">Transmembrane helix</keyword>
<organism evidence="8 9">
    <name type="scientific">Hypholoma sublateritium (strain FD-334 SS-4)</name>
    <dbReference type="NCBI Taxonomy" id="945553"/>
    <lineage>
        <taxon>Eukaryota</taxon>
        <taxon>Fungi</taxon>
        <taxon>Dikarya</taxon>
        <taxon>Basidiomycota</taxon>
        <taxon>Agaricomycotina</taxon>
        <taxon>Agaricomycetes</taxon>
        <taxon>Agaricomycetidae</taxon>
        <taxon>Agaricales</taxon>
        <taxon>Agaricineae</taxon>
        <taxon>Strophariaceae</taxon>
        <taxon>Hypholoma</taxon>
    </lineage>
</organism>
<keyword evidence="2" id="KW-1003">Cell membrane</keyword>
<dbReference type="Proteomes" id="UP000054270">
    <property type="component" value="Unassembled WGS sequence"/>
</dbReference>
<evidence type="ECO:0000256" key="4">
    <source>
        <dbReference type="ARBA" id="ARBA00022989"/>
    </source>
</evidence>
<name>A0A0D2PUY6_HYPSF</name>
<gene>
    <name evidence="8" type="ORF">HYPSUDRAFT_39886</name>
</gene>
<feature type="transmembrane region" description="Helical" evidence="6">
    <location>
        <begin position="149"/>
        <end position="173"/>
    </location>
</feature>
<keyword evidence="9" id="KW-1185">Reference proteome</keyword>
<keyword evidence="5 6" id="KW-0472">Membrane</keyword>
<evidence type="ECO:0000313" key="8">
    <source>
        <dbReference type="EMBL" id="KJA23400.1"/>
    </source>
</evidence>
<protein>
    <recommendedName>
        <fullName evidence="7">DUF202 domain-containing protein</fullName>
    </recommendedName>
</protein>
<dbReference type="OrthoDB" id="199599at2759"/>
<feature type="transmembrane region" description="Helical" evidence="6">
    <location>
        <begin position="110"/>
        <end position="128"/>
    </location>
</feature>
<evidence type="ECO:0000256" key="2">
    <source>
        <dbReference type="ARBA" id="ARBA00022475"/>
    </source>
</evidence>
<keyword evidence="3 6" id="KW-0812">Transmembrane</keyword>
<evidence type="ECO:0000256" key="6">
    <source>
        <dbReference type="SAM" id="Phobius"/>
    </source>
</evidence>
<accession>A0A0D2PUY6</accession>
<evidence type="ECO:0000259" key="7">
    <source>
        <dbReference type="Pfam" id="PF02656"/>
    </source>
</evidence>
<evidence type="ECO:0000256" key="5">
    <source>
        <dbReference type="ARBA" id="ARBA00023136"/>
    </source>
</evidence>
<dbReference type="InterPro" id="IPR052053">
    <property type="entry name" value="IM_YidH-like"/>
</dbReference>
<dbReference type="EMBL" id="KN817543">
    <property type="protein sequence ID" value="KJA23400.1"/>
    <property type="molecule type" value="Genomic_DNA"/>
</dbReference>
<dbReference type="GO" id="GO:0005886">
    <property type="term" value="C:plasma membrane"/>
    <property type="evidence" value="ECO:0007669"/>
    <property type="project" value="UniProtKB-SubCell"/>
</dbReference>
<feature type="transmembrane region" description="Helical" evidence="6">
    <location>
        <begin position="80"/>
        <end position="98"/>
    </location>
</feature>